<dbReference type="VEuPathDB" id="FungiDB:C7M61_001597"/>
<keyword evidence="7" id="KW-0333">Golgi apparatus</keyword>
<dbReference type="GO" id="GO:0000139">
    <property type="term" value="C:Golgi membrane"/>
    <property type="evidence" value="ECO:0007669"/>
    <property type="project" value="UniProtKB-SubCell"/>
</dbReference>
<keyword evidence="5" id="KW-0812">Transmembrane</keyword>
<dbReference type="Pfam" id="PF08172">
    <property type="entry name" value="CASP_C"/>
    <property type="match status" value="1"/>
</dbReference>
<dbReference type="OrthoDB" id="10257567at2759"/>
<proteinExistence type="inferred from homology"/>
<keyword evidence="6" id="KW-1133">Transmembrane helix</keyword>
<dbReference type="Gene3D" id="3.40.50.1820">
    <property type="entry name" value="alpha/beta hydrolase"/>
    <property type="match status" value="1"/>
</dbReference>
<evidence type="ECO:0000256" key="10">
    <source>
        <dbReference type="SAM" id="Coils"/>
    </source>
</evidence>
<feature type="coiled-coil region" evidence="10">
    <location>
        <begin position="492"/>
        <end position="533"/>
    </location>
</feature>
<comment type="subcellular location">
    <subcellularLocation>
        <location evidence="1">Golgi apparatus membrane</location>
        <topology evidence="1">Single-pass type IV membrane protein</topology>
    </subcellularLocation>
</comment>
<dbReference type="Proteomes" id="UP000241107">
    <property type="component" value="Unassembled WGS sequence"/>
</dbReference>
<dbReference type="PANTHER" id="PTHR14043:SF2">
    <property type="entry name" value="HOMEOBOX PROTEIN CUT"/>
    <property type="match status" value="1"/>
</dbReference>
<evidence type="ECO:0000256" key="1">
    <source>
        <dbReference type="ARBA" id="ARBA00004409"/>
    </source>
</evidence>
<dbReference type="RefSeq" id="XP_024714879.1">
    <property type="nucleotide sequence ID" value="XM_024856999.1"/>
</dbReference>
<sequence>MSEPTQLQHNAFQSALQTWKEIDLPSLQNKLDEQGIELKSEQKASLTSRKNLASKTKDFKKLEDAEKLNEIKHLLKMYQNEIDNMNTKQKKVEAFFFGFYRLIAEAPDPKPLLELCQDAVVNLNELADMKQQIAQRDEELAKKADYEVLKQRLLRNEQELAALLSSKLKAKEDELQSLIQEKESNWANKEKQHQEQIASYKLTIEELKTSMEVTQLQLNSQNKLFDRGEDGGSQDTASTLVELDMANRDAEMWKKRVFDLEKRNEGLRQELSVALNDSASAAIKADFQKTVADLESENALLMADLNQAKKRINTVTDENSAKVQLLTRDVQHASEEIKHLKAKLEKTSDYDEVKHELHLLRQIEFGENSLEEADDEQPKQIDSLLIERNKSLTTELANLRSQHDGLVSQIQELQGELEQNREESERLGMLNSKLENDLADMRDSSTPQFNDTASMISGISRMTKNTTRQPSGGMAHQAGEDSSILPIITKQRDRFRDKNKELEDDLKRQTSLLNELKRQNRALKSDNEDLYEKSRYMALLKKENEGAAATSNRRFFTPKPNASLDLEQNAYQTEYESRLHPIERFRMREQERISSRLSPFERIFISVTRSILATRTTRMLFLAYCVFLHFLVMFTTIHSMSISTKMIPEVGLNQSTGGSADTIEYQSESKPENFLVFIGGLGDGLLCTKYIPQIAELFNKELGGKWGVVETLIKSSYIGCGTGSLGRDVRELAQLVKYLRSNRGTPQSKIVLMGHSTGCQDTIEYLSKFAYQDDFESIFKLDGGILQAPVSDTEASEYFHKDSNIKEVLKQAKELIDAGKGEELLPEEARKLSFGVPVSAYRFYSLNARRTDDDYFSSYLNEDDYKNTFAKVALPLLVLVGEKDEFIPPYIDRKALLEDWKKVTSETVWSEFSKVVKGADHKGGGPLSDEGASEDIAKTVVEFIKKNF</sequence>
<dbReference type="Pfam" id="PF25398">
    <property type="entry name" value="CUX1_N"/>
    <property type="match status" value="1"/>
</dbReference>
<dbReference type="GeneID" id="36564987"/>
<dbReference type="AlphaFoldDB" id="A0A2P7YV10"/>
<dbReference type="PANTHER" id="PTHR14043">
    <property type="entry name" value="CCAAT DISPLACEMENT PROTEIN-RELATED"/>
    <property type="match status" value="1"/>
</dbReference>
<feature type="coiled-coil region" evidence="10">
    <location>
        <begin position="389"/>
        <end position="430"/>
    </location>
</feature>
<evidence type="ECO:0000313" key="14">
    <source>
        <dbReference type="Proteomes" id="UP000241107"/>
    </source>
</evidence>
<gene>
    <name evidence="13" type="ORF">C7M61_001597</name>
</gene>
<dbReference type="GO" id="GO:0006891">
    <property type="term" value="P:intra-Golgi vesicle-mediated transport"/>
    <property type="evidence" value="ECO:0007669"/>
    <property type="project" value="InterPro"/>
</dbReference>
<dbReference type="EMBL" id="PYFQ01000002">
    <property type="protein sequence ID" value="PSK39789.1"/>
    <property type="molecule type" value="Genomic_DNA"/>
</dbReference>
<comment type="caution">
    <text evidence="13">The sequence shown here is derived from an EMBL/GenBank/DDBJ whole genome shotgun (WGS) entry which is preliminary data.</text>
</comment>
<protein>
    <recommendedName>
        <fullName evidence="3">Protein CASP</fullName>
    </recommendedName>
</protein>
<evidence type="ECO:0000259" key="11">
    <source>
        <dbReference type="Pfam" id="PF08172"/>
    </source>
</evidence>
<accession>A0A2P7YV10</accession>
<feature type="coiled-coil region" evidence="10">
    <location>
        <begin position="243"/>
        <end position="350"/>
    </location>
</feature>
<keyword evidence="14" id="KW-1185">Reference proteome</keyword>
<keyword evidence="8 10" id="KW-0175">Coiled coil</keyword>
<dbReference type="Pfam" id="PF08538">
    <property type="entry name" value="DUF1749"/>
    <property type="match status" value="1"/>
</dbReference>
<evidence type="ECO:0000256" key="6">
    <source>
        <dbReference type="ARBA" id="ARBA00022989"/>
    </source>
</evidence>
<evidence type="ECO:0000256" key="7">
    <source>
        <dbReference type="ARBA" id="ARBA00023034"/>
    </source>
</evidence>
<evidence type="ECO:0000313" key="13">
    <source>
        <dbReference type="EMBL" id="PSK39789.1"/>
    </source>
</evidence>
<evidence type="ECO:0000256" key="4">
    <source>
        <dbReference type="ARBA" id="ARBA00022448"/>
    </source>
</evidence>
<comment type="similarity">
    <text evidence="2">Belongs to the CASP family.</text>
</comment>
<dbReference type="STRING" id="418784.A0A2P7YV10"/>
<feature type="domain" description="CASP C-terminal" evidence="11">
    <location>
        <begin position="411"/>
        <end position="642"/>
    </location>
</feature>
<reference evidence="13 14" key="1">
    <citation type="submission" date="2018-03" db="EMBL/GenBank/DDBJ databases">
        <title>Candida pseudohaemulonii genome assembly and annotation.</title>
        <authorList>
            <person name="Munoz J.F."/>
            <person name="Gade L.G."/>
            <person name="Chow N.A."/>
            <person name="Litvintseva A.P."/>
            <person name="Loparev V.N."/>
            <person name="Cuomo C.A."/>
        </authorList>
    </citation>
    <scope>NUCLEOTIDE SEQUENCE [LARGE SCALE GENOMIC DNA]</scope>
    <source>
        <strain evidence="13 14">B12108</strain>
    </source>
</reference>
<evidence type="ECO:0000256" key="5">
    <source>
        <dbReference type="ARBA" id="ARBA00022692"/>
    </source>
</evidence>
<evidence type="ECO:0000256" key="2">
    <source>
        <dbReference type="ARBA" id="ARBA00006415"/>
    </source>
</evidence>
<keyword evidence="9" id="KW-0472">Membrane</keyword>
<evidence type="ECO:0000256" key="3">
    <source>
        <dbReference type="ARBA" id="ARBA00018691"/>
    </source>
</evidence>
<feature type="coiled-coil region" evidence="10">
    <location>
        <begin position="154"/>
        <end position="210"/>
    </location>
</feature>
<dbReference type="InterPro" id="IPR057476">
    <property type="entry name" value="Cux_N"/>
</dbReference>
<feature type="domain" description="Cux N-terminal" evidence="12">
    <location>
        <begin position="9"/>
        <end position="119"/>
    </location>
</feature>
<organism evidence="13 14">
    <name type="scientific">Candidozyma pseudohaemuli</name>
    <dbReference type="NCBI Taxonomy" id="418784"/>
    <lineage>
        <taxon>Eukaryota</taxon>
        <taxon>Fungi</taxon>
        <taxon>Dikarya</taxon>
        <taxon>Ascomycota</taxon>
        <taxon>Saccharomycotina</taxon>
        <taxon>Pichiomycetes</taxon>
        <taxon>Metschnikowiaceae</taxon>
        <taxon>Candidozyma</taxon>
    </lineage>
</organism>
<keyword evidence="4" id="KW-0813">Transport</keyword>
<evidence type="ECO:0000256" key="8">
    <source>
        <dbReference type="ARBA" id="ARBA00023054"/>
    </source>
</evidence>
<evidence type="ECO:0000259" key="12">
    <source>
        <dbReference type="Pfam" id="PF25398"/>
    </source>
</evidence>
<dbReference type="InterPro" id="IPR012955">
    <property type="entry name" value="CASP_C"/>
</dbReference>
<name>A0A2P7YV10_9ASCO</name>
<dbReference type="SUPFAM" id="SSF53474">
    <property type="entry name" value="alpha/beta-Hydrolases"/>
    <property type="match status" value="1"/>
</dbReference>
<dbReference type="InterPro" id="IPR013744">
    <property type="entry name" value="SidJ"/>
</dbReference>
<dbReference type="InterPro" id="IPR029058">
    <property type="entry name" value="AB_hydrolase_fold"/>
</dbReference>
<evidence type="ECO:0000256" key="9">
    <source>
        <dbReference type="ARBA" id="ARBA00023136"/>
    </source>
</evidence>